<feature type="chain" id="PRO_5039749996" description="Peptidyl-prolyl cis-trans isomerase" evidence="7">
    <location>
        <begin position="24"/>
        <end position="198"/>
    </location>
</feature>
<dbReference type="PROSITE" id="PS00170">
    <property type="entry name" value="CSA_PPIASE_1"/>
    <property type="match status" value="1"/>
</dbReference>
<dbReference type="EMBL" id="FNZK01000004">
    <property type="protein sequence ID" value="SEJ22584.1"/>
    <property type="molecule type" value="Genomic_DNA"/>
</dbReference>
<keyword evidence="5 7" id="KW-0697">Rotamase</keyword>
<evidence type="ECO:0000256" key="3">
    <source>
        <dbReference type="ARBA" id="ARBA00022574"/>
    </source>
</evidence>
<evidence type="ECO:0000256" key="5">
    <source>
        <dbReference type="ARBA" id="ARBA00023110"/>
    </source>
</evidence>
<comment type="function">
    <text evidence="2 7">PPIases accelerate the folding of proteins. It catalyzes the cis-trans isomerization of proline imidic peptide bonds in oligopeptides.</text>
</comment>
<keyword evidence="6 7" id="KW-0413">Isomerase</keyword>
<dbReference type="Proteomes" id="UP000199662">
    <property type="component" value="Unassembled WGS sequence"/>
</dbReference>
<keyword evidence="4" id="KW-0677">Repeat</keyword>
<dbReference type="FunFam" id="2.40.100.10:FF:000003">
    <property type="entry name" value="Peptidylprolyl isomerase domain and WD repeat-containing 1"/>
    <property type="match status" value="1"/>
</dbReference>
<evidence type="ECO:0000256" key="2">
    <source>
        <dbReference type="ARBA" id="ARBA00002388"/>
    </source>
</evidence>
<dbReference type="InterPro" id="IPR020892">
    <property type="entry name" value="Cyclophilin-type_PPIase_CS"/>
</dbReference>
<dbReference type="PANTHER" id="PTHR45625">
    <property type="entry name" value="PEPTIDYL-PROLYL CIS-TRANS ISOMERASE-RELATED"/>
    <property type="match status" value="1"/>
</dbReference>
<organism evidence="9 10">
    <name type="scientific">Propionispira arboris</name>
    <dbReference type="NCBI Taxonomy" id="84035"/>
    <lineage>
        <taxon>Bacteria</taxon>
        <taxon>Bacillati</taxon>
        <taxon>Bacillota</taxon>
        <taxon>Negativicutes</taxon>
        <taxon>Selenomonadales</taxon>
        <taxon>Selenomonadaceae</taxon>
        <taxon>Propionispira</taxon>
    </lineage>
</organism>
<dbReference type="InterPro" id="IPR002130">
    <property type="entry name" value="Cyclophilin-type_PPIase_dom"/>
</dbReference>
<reference evidence="9 10" key="1">
    <citation type="submission" date="2016-10" db="EMBL/GenBank/DDBJ databases">
        <authorList>
            <person name="de Groot N.N."/>
        </authorList>
    </citation>
    <scope>NUCLEOTIDE SEQUENCE [LARGE SCALE GENOMIC DNA]</scope>
    <source>
        <strain evidence="9 10">DSM 2179</strain>
    </source>
</reference>
<accession>A0A1H6X517</accession>
<dbReference type="SUPFAM" id="SSF50891">
    <property type="entry name" value="Cyclophilin-like"/>
    <property type="match status" value="1"/>
</dbReference>
<evidence type="ECO:0000256" key="4">
    <source>
        <dbReference type="ARBA" id="ARBA00022737"/>
    </source>
</evidence>
<dbReference type="EC" id="5.2.1.8" evidence="7"/>
<dbReference type="Gene3D" id="2.40.100.10">
    <property type="entry name" value="Cyclophilin-like"/>
    <property type="match status" value="1"/>
</dbReference>
<dbReference type="PRINTS" id="PR00153">
    <property type="entry name" value="CSAPPISMRASE"/>
</dbReference>
<dbReference type="PANTHER" id="PTHR45625:SF4">
    <property type="entry name" value="PEPTIDYLPROLYL ISOMERASE DOMAIN AND WD REPEAT-CONTAINING PROTEIN 1"/>
    <property type="match status" value="1"/>
</dbReference>
<dbReference type="GO" id="GO:0006457">
    <property type="term" value="P:protein folding"/>
    <property type="evidence" value="ECO:0007669"/>
    <property type="project" value="InterPro"/>
</dbReference>
<dbReference type="RefSeq" id="WP_019555136.1">
    <property type="nucleotide sequence ID" value="NZ_FNZK01000004.1"/>
</dbReference>
<dbReference type="PROSITE" id="PS51257">
    <property type="entry name" value="PROKAR_LIPOPROTEIN"/>
    <property type="match status" value="1"/>
</dbReference>
<sequence>MSKKTLMITIVTMFMLLTTGCFGSAAGQADTKADAAPLATNAKNRVAVFDTNKGQFTVELFEDKAPQTTKNFITLVDKGFYNNLIFHRVIAGFMIQGGDPEGTGMGGPGYTIKDEFHPDLKHDAPGILSMANAGPNTGGSQFFITLDKTPWLDGKHAVFGKVIKNMDVVKAIGKVQTGPNDKPVEDVVINTITIQEQK</sequence>
<dbReference type="PROSITE" id="PS50072">
    <property type="entry name" value="CSA_PPIASE_2"/>
    <property type="match status" value="1"/>
</dbReference>
<keyword evidence="3" id="KW-0853">WD repeat</keyword>
<dbReference type="CDD" id="cd00317">
    <property type="entry name" value="cyclophilin"/>
    <property type="match status" value="1"/>
</dbReference>
<dbReference type="InterPro" id="IPR044666">
    <property type="entry name" value="Cyclophilin_A-like"/>
</dbReference>
<keyword evidence="7" id="KW-0732">Signal</keyword>
<dbReference type="Pfam" id="PF00160">
    <property type="entry name" value="Pro_isomerase"/>
    <property type="match status" value="1"/>
</dbReference>
<comment type="similarity">
    <text evidence="7">Belongs to the cyclophilin-type PPIase family.</text>
</comment>
<name>A0A1H6X517_9FIRM</name>
<evidence type="ECO:0000313" key="9">
    <source>
        <dbReference type="EMBL" id="SEJ22584.1"/>
    </source>
</evidence>
<proteinExistence type="inferred from homology"/>
<feature type="signal peptide" evidence="7">
    <location>
        <begin position="1"/>
        <end position="23"/>
    </location>
</feature>
<feature type="domain" description="PPIase cyclophilin-type" evidence="8">
    <location>
        <begin position="43"/>
        <end position="194"/>
    </location>
</feature>
<evidence type="ECO:0000256" key="7">
    <source>
        <dbReference type="RuleBase" id="RU363019"/>
    </source>
</evidence>
<dbReference type="InterPro" id="IPR029000">
    <property type="entry name" value="Cyclophilin-like_dom_sf"/>
</dbReference>
<keyword evidence="10" id="KW-1185">Reference proteome</keyword>
<dbReference type="STRING" id="84035.SAMN05660742_104229"/>
<gene>
    <name evidence="9" type="ORF">SAMN05660742_104229</name>
</gene>
<evidence type="ECO:0000313" key="10">
    <source>
        <dbReference type="Proteomes" id="UP000199662"/>
    </source>
</evidence>
<comment type="catalytic activity">
    <reaction evidence="1 7">
        <text>[protein]-peptidylproline (omega=180) = [protein]-peptidylproline (omega=0)</text>
        <dbReference type="Rhea" id="RHEA:16237"/>
        <dbReference type="Rhea" id="RHEA-COMP:10747"/>
        <dbReference type="Rhea" id="RHEA-COMP:10748"/>
        <dbReference type="ChEBI" id="CHEBI:83833"/>
        <dbReference type="ChEBI" id="CHEBI:83834"/>
        <dbReference type="EC" id="5.2.1.8"/>
    </reaction>
</comment>
<protein>
    <recommendedName>
        <fullName evidence="7">Peptidyl-prolyl cis-trans isomerase</fullName>
        <shortName evidence="7">PPIase</shortName>
        <ecNumber evidence="7">5.2.1.8</ecNumber>
    </recommendedName>
</protein>
<evidence type="ECO:0000256" key="1">
    <source>
        <dbReference type="ARBA" id="ARBA00000971"/>
    </source>
</evidence>
<dbReference type="GO" id="GO:0003755">
    <property type="term" value="F:peptidyl-prolyl cis-trans isomerase activity"/>
    <property type="evidence" value="ECO:0007669"/>
    <property type="project" value="UniProtKB-UniRule"/>
</dbReference>
<dbReference type="AlphaFoldDB" id="A0A1H6X517"/>
<evidence type="ECO:0000259" key="8">
    <source>
        <dbReference type="PROSITE" id="PS50072"/>
    </source>
</evidence>
<evidence type="ECO:0000256" key="6">
    <source>
        <dbReference type="ARBA" id="ARBA00023235"/>
    </source>
</evidence>